<evidence type="ECO:0000259" key="5">
    <source>
        <dbReference type="Pfam" id="PF22780"/>
    </source>
</evidence>
<evidence type="ECO:0000313" key="6">
    <source>
        <dbReference type="EMBL" id="AHF01925.1"/>
    </source>
</evidence>
<keyword evidence="2" id="KW-0285">Flavoprotein</keyword>
<dbReference type="SUPFAM" id="SSF160996">
    <property type="entry name" value="HI0933 insert domain-like"/>
    <property type="match status" value="1"/>
</dbReference>
<dbReference type="AlphaFoldDB" id="W0DTI5"/>
<dbReference type="NCBIfam" id="TIGR03862">
    <property type="entry name" value="flavo_PP4765"/>
    <property type="match status" value="1"/>
</dbReference>
<dbReference type="PANTHER" id="PTHR42887:SF1">
    <property type="entry name" value="BLR3961 PROTEIN"/>
    <property type="match status" value="1"/>
</dbReference>
<dbReference type="InterPro" id="IPR055178">
    <property type="entry name" value="RsdA/BaiN/AoA(So)-like_dom"/>
</dbReference>
<organism evidence="6 7">
    <name type="scientific">Thiomicrospira aerophila AL3</name>
    <dbReference type="NCBI Taxonomy" id="717772"/>
    <lineage>
        <taxon>Bacteria</taxon>
        <taxon>Pseudomonadati</taxon>
        <taxon>Pseudomonadota</taxon>
        <taxon>Gammaproteobacteria</taxon>
        <taxon>Thiotrichales</taxon>
        <taxon>Piscirickettsiaceae</taxon>
        <taxon>Thiomicrospira</taxon>
    </lineage>
</organism>
<dbReference type="SUPFAM" id="SSF51905">
    <property type="entry name" value="FAD/NAD(P)-binding domain"/>
    <property type="match status" value="1"/>
</dbReference>
<feature type="domain" description="RsdA/BaiN/AoA(So)-like insert" evidence="5">
    <location>
        <begin position="197"/>
        <end position="355"/>
    </location>
</feature>
<evidence type="ECO:0000313" key="7">
    <source>
        <dbReference type="Proteomes" id="UP000005380"/>
    </source>
</evidence>
<feature type="domain" description="RsdA/BaiN/AoA(So)-like Rossmann fold-like" evidence="4">
    <location>
        <begin position="6"/>
        <end position="407"/>
    </location>
</feature>
<dbReference type="HOGENOM" id="CLU_025174_1_0_6"/>
<dbReference type="Proteomes" id="UP000005380">
    <property type="component" value="Chromosome"/>
</dbReference>
<reference evidence="6 7" key="1">
    <citation type="submission" date="2013-12" db="EMBL/GenBank/DDBJ databases">
        <authorList>
            <consortium name="DOE Joint Genome Institute"/>
            <person name="Kappler U."/>
            <person name="Huntemann M."/>
            <person name="Han J."/>
            <person name="Chen A."/>
            <person name="Kyrpides N."/>
            <person name="Mavromatis K."/>
            <person name="Markowitz V."/>
            <person name="Palaniappan K."/>
            <person name="Ivanova N."/>
            <person name="Schaumberg A."/>
            <person name="Pati A."/>
            <person name="Liolios K."/>
            <person name="Nordberg H.P."/>
            <person name="Cantor M.N."/>
            <person name="Hua S.X."/>
            <person name="Woyke T."/>
        </authorList>
    </citation>
    <scope>NUCLEOTIDE SEQUENCE [LARGE SCALE GENOMIC DNA]</scope>
    <source>
        <strain evidence="7">AL2</strain>
    </source>
</reference>
<keyword evidence="3" id="KW-0274">FAD</keyword>
<comment type="cofactor">
    <cofactor evidence="1">
        <name>FAD</name>
        <dbReference type="ChEBI" id="CHEBI:57692"/>
    </cofactor>
</comment>
<dbReference type="InterPro" id="IPR023166">
    <property type="entry name" value="BaiN-like_dom_sf"/>
</dbReference>
<dbReference type="InParanoid" id="W0DTI5"/>
<dbReference type="InterPro" id="IPR004792">
    <property type="entry name" value="BaiN-like"/>
</dbReference>
<protein>
    <submittedName>
        <fullName evidence="6">NAD(FAD)-utilizing dehydrogenase</fullName>
    </submittedName>
</protein>
<gene>
    <name evidence="6" type="ORF">THIAE_09290</name>
</gene>
<dbReference type="Pfam" id="PF22780">
    <property type="entry name" value="HI0933_like_1st"/>
    <property type="match status" value="1"/>
</dbReference>
<dbReference type="OrthoDB" id="5288829at2"/>
<dbReference type="RefSeq" id="WP_006460827.1">
    <property type="nucleotide sequence ID" value="NZ_CP007030.1"/>
</dbReference>
<dbReference type="PANTHER" id="PTHR42887">
    <property type="entry name" value="OS12G0638800 PROTEIN"/>
    <property type="match status" value="1"/>
</dbReference>
<proteinExistence type="predicted"/>
<dbReference type="Gene3D" id="2.40.30.10">
    <property type="entry name" value="Translation factors"/>
    <property type="match status" value="1"/>
</dbReference>
<dbReference type="InterPro" id="IPR057661">
    <property type="entry name" value="RsdA/BaiN/AoA(So)_Rossmann"/>
</dbReference>
<dbReference type="eggNOG" id="COG2081">
    <property type="taxonomic scope" value="Bacteria"/>
</dbReference>
<sequence length="418" mass="45782">MNILYKVAVIGAGPGGLMVAEQLAADPRFKIRVFDAMPSAGRKFLQAGRGGLNITHIMAFDQFVAGYGAQAPQIKPWLQQFGPQQVRDWVQGFGIDTFVGSSGRVYPENMKAAPLLRAWLGRLRRRGVDFAMRHQWLGWEATPSSQQLLKFKTPDGEQIIPADMVILALGGASWPHLGSNGAWIDFFKQDTIAPFLPANCGFEQAWSEVFRQNFAGQPLKNVCLNVIDVHQQAWSQVGECLITEAGLEGSLIYSLSRVIRDALIQQGYVSVELDLFPALTESQLIARLNKPRGKLSLSNFLKRAGLDALRLGLLREKRSSAELNSALDDPTELAGLLKHYPLDLIKTRPIAEAISSAGGVKFDAIDAFGQLISRPGCYCIGEMLDWEAPTGGYLLTAVLSQAYCVAQQLITITPPQAD</sequence>
<evidence type="ECO:0000256" key="1">
    <source>
        <dbReference type="ARBA" id="ARBA00001974"/>
    </source>
</evidence>
<accession>W0DTI5</accession>
<evidence type="ECO:0000256" key="2">
    <source>
        <dbReference type="ARBA" id="ARBA00022630"/>
    </source>
</evidence>
<evidence type="ECO:0000259" key="4">
    <source>
        <dbReference type="Pfam" id="PF03486"/>
    </source>
</evidence>
<dbReference type="InterPro" id="IPR036188">
    <property type="entry name" value="FAD/NAD-bd_sf"/>
</dbReference>
<dbReference type="Pfam" id="PF03486">
    <property type="entry name" value="HI0933_like"/>
    <property type="match status" value="1"/>
</dbReference>
<evidence type="ECO:0000256" key="3">
    <source>
        <dbReference type="ARBA" id="ARBA00022827"/>
    </source>
</evidence>
<dbReference type="KEGG" id="tao:THIAE_09290"/>
<name>W0DTI5_9GAMM</name>
<dbReference type="InterPro" id="IPR022460">
    <property type="entry name" value="Flavoprotein_PP4765"/>
</dbReference>
<dbReference type="Gene3D" id="3.50.50.60">
    <property type="entry name" value="FAD/NAD(P)-binding domain"/>
    <property type="match status" value="1"/>
</dbReference>
<dbReference type="EMBL" id="CP007030">
    <property type="protein sequence ID" value="AHF01925.1"/>
    <property type="molecule type" value="Genomic_DNA"/>
</dbReference>
<dbReference type="NCBIfam" id="TIGR00275">
    <property type="entry name" value="aminoacetone oxidase family FAD-binding enzyme"/>
    <property type="match status" value="1"/>
</dbReference>
<dbReference type="STRING" id="717772.THIAE_09290"/>
<dbReference type="Gene3D" id="1.10.8.260">
    <property type="entry name" value="HI0933 insert domain-like"/>
    <property type="match status" value="1"/>
</dbReference>
<keyword evidence="7" id="KW-1185">Reference proteome</keyword>